<dbReference type="EMBL" id="JBHUDY010000001">
    <property type="protein sequence ID" value="MFD1612706.1"/>
    <property type="molecule type" value="Genomic_DNA"/>
</dbReference>
<feature type="transmembrane region" description="Helical" evidence="6">
    <location>
        <begin position="73"/>
        <end position="91"/>
    </location>
</feature>
<feature type="domain" description="EamA" evidence="7">
    <location>
        <begin position="20"/>
        <end position="146"/>
    </location>
</feature>
<comment type="subcellular location">
    <subcellularLocation>
        <location evidence="1">Membrane</location>
        <topology evidence="1">Multi-pass membrane protein</topology>
    </subcellularLocation>
</comment>
<dbReference type="SUPFAM" id="SSF103481">
    <property type="entry name" value="Multidrug resistance efflux transporter EmrE"/>
    <property type="match status" value="2"/>
</dbReference>
<evidence type="ECO:0000256" key="6">
    <source>
        <dbReference type="SAM" id="Phobius"/>
    </source>
</evidence>
<dbReference type="Proteomes" id="UP001597115">
    <property type="component" value="Unassembled WGS sequence"/>
</dbReference>
<dbReference type="Pfam" id="PF00892">
    <property type="entry name" value="EamA"/>
    <property type="match status" value="2"/>
</dbReference>
<feature type="transmembrane region" description="Helical" evidence="6">
    <location>
        <begin position="38"/>
        <end position="61"/>
    </location>
</feature>
<evidence type="ECO:0000256" key="5">
    <source>
        <dbReference type="ARBA" id="ARBA00023136"/>
    </source>
</evidence>
<keyword evidence="3 6" id="KW-0812">Transmembrane</keyword>
<accession>A0ABW4I5D9</accession>
<dbReference type="PANTHER" id="PTHR32322">
    <property type="entry name" value="INNER MEMBRANE TRANSPORTER"/>
    <property type="match status" value="1"/>
</dbReference>
<evidence type="ECO:0000256" key="4">
    <source>
        <dbReference type="ARBA" id="ARBA00022989"/>
    </source>
</evidence>
<organism evidence="8 9">
    <name type="scientific">Sphingomonas tabacisoli</name>
    <dbReference type="NCBI Taxonomy" id="2249466"/>
    <lineage>
        <taxon>Bacteria</taxon>
        <taxon>Pseudomonadati</taxon>
        <taxon>Pseudomonadota</taxon>
        <taxon>Alphaproteobacteria</taxon>
        <taxon>Sphingomonadales</taxon>
        <taxon>Sphingomonadaceae</taxon>
        <taxon>Sphingomonas</taxon>
    </lineage>
</organism>
<evidence type="ECO:0000256" key="1">
    <source>
        <dbReference type="ARBA" id="ARBA00004141"/>
    </source>
</evidence>
<gene>
    <name evidence="8" type="ORF">ACFSCW_12930</name>
</gene>
<feature type="transmembrane region" description="Helical" evidence="6">
    <location>
        <begin position="12"/>
        <end position="32"/>
    </location>
</feature>
<reference evidence="9" key="1">
    <citation type="journal article" date="2019" name="Int. J. Syst. Evol. Microbiol.">
        <title>The Global Catalogue of Microorganisms (GCM) 10K type strain sequencing project: providing services to taxonomists for standard genome sequencing and annotation.</title>
        <authorList>
            <consortium name="The Broad Institute Genomics Platform"/>
            <consortium name="The Broad Institute Genome Sequencing Center for Infectious Disease"/>
            <person name="Wu L."/>
            <person name="Ma J."/>
        </authorList>
    </citation>
    <scope>NUCLEOTIDE SEQUENCE [LARGE SCALE GENOMIC DNA]</scope>
    <source>
        <strain evidence="9">CGMCC 1.16275</strain>
    </source>
</reference>
<feature type="transmembrane region" description="Helical" evidence="6">
    <location>
        <begin position="191"/>
        <end position="211"/>
    </location>
</feature>
<sequence>MSEAPLPGRVRAHVLVPFAIITLIWSSTWLVIRDQLGVVPAGWSVTYRFVAATIAMFLYAASTRTSLRVPRDCWWLILLVGLAQFVLNFNLVYHAEAYVTSGLVAVVFALLIVPNAVLARIFLGQGLSRPFMLGSLVALIGIGLLFAHELKLDGADNSAVFKGIGFTLIGVLSASAANVAQATERARSLPIATLVAWSMLLGTIADGMIAWVTAGPPVFEWRFGYVAGMLYLGVIASALAFLLYYRIIREIGAARAAYSSVIIPVIAMTLSTVFEGYRWSVTAAFGAALTLAGLIVALIARRPSR</sequence>
<dbReference type="InterPro" id="IPR037185">
    <property type="entry name" value="EmrE-like"/>
</dbReference>
<feature type="domain" description="EamA" evidence="7">
    <location>
        <begin position="162"/>
        <end position="298"/>
    </location>
</feature>
<evidence type="ECO:0000256" key="2">
    <source>
        <dbReference type="ARBA" id="ARBA00007362"/>
    </source>
</evidence>
<feature type="transmembrane region" description="Helical" evidence="6">
    <location>
        <begin position="130"/>
        <end position="147"/>
    </location>
</feature>
<keyword evidence="9" id="KW-1185">Reference proteome</keyword>
<name>A0ABW4I5D9_9SPHN</name>
<evidence type="ECO:0000313" key="8">
    <source>
        <dbReference type="EMBL" id="MFD1612706.1"/>
    </source>
</evidence>
<dbReference type="InterPro" id="IPR000620">
    <property type="entry name" value="EamA_dom"/>
</dbReference>
<evidence type="ECO:0000313" key="9">
    <source>
        <dbReference type="Proteomes" id="UP001597115"/>
    </source>
</evidence>
<dbReference type="RefSeq" id="WP_380889862.1">
    <property type="nucleotide sequence ID" value="NZ_JBHUDY010000001.1"/>
</dbReference>
<feature type="transmembrane region" description="Helical" evidence="6">
    <location>
        <begin position="256"/>
        <end position="274"/>
    </location>
</feature>
<keyword evidence="5 6" id="KW-0472">Membrane</keyword>
<feature type="transmembrane region" description="Helical" evidence="6">
    <location>
        <begin position="223"/>
        <end position="244"/>
    </location>
</feature>
<comment type="similarity">
    <text evidence="2">Belongs to the EamA transporter family.</text>
</comment>
<keyword evidence="4 6" id="KW-1133">Transmembrane helix</keyword>
<feature type="transmembrane region" description="Helical" evidence="6">
    <location>
        <begin position="280"/>
        <end position="300"/>
    </location>
</feature>
<dbReference type="InterPro" id="IPR050638">
    <property type="entry name" value="AA-Vitamin_Transporters"/>
</dbReference>
<feature type="transmembrane region" description="Helical" evidence="6">
    <location>
        <begin position="97"/>
        <end position="118"/>
    </location>
</feature>
<feature type="transmembrane region" description="Helical" evidence="6">
    <location>
        <begin position="159"/>
        <end position="179"/>
    </location>
</feature>
<comment type="caution">
    <text evidence="8">The sequence shown here is derived from an EMBL/GenBank/DDBJ whole genome shotgun (WGS) entry which is preliminary data.</text>
</comment>
<evidence type="ECO:0000256" key="3">
    <source>
        <dbReference type="ARBA" id="ARBA00022692"/>
    </source>
</evidence>
<protein>
    <submittedName>
        <fullName evidence="8">DMT family transporter</fullName>
    </submittedName>
</protein>
<dbReference type="PANTHER" id="PTHR32322:SF2">
    <property type="entry name" value="EAMA DOMAIN-CONTAINING PROTEIN"/>
    <property type="match status" value="1"/>
</dbReference>
<evidence type="ECO:0000259" key="7">
    <source>
        <dbReference type="Pfam" id="PF00892"/>
    </source>
</evidence>
<proteinExistence type="inferred from homology"/>